<proteinExistence type="predicted"/>
<evidence type="ECO:0000313" key="2">
    <source>
        <dbReference type="Proteomes" id="UP000253034"/>
    </source>
</evidence>
<dbReference type="InterPro" id="IPR007362">
    <property type="entry name" value="DUF429"/>
</dbReference>
<dbReference type="OrthoDB" id="1099791at2"/>
<accession>A0A369AUT7</accession>
<name>A0A369AUT7_9FIRM</name>
<dbReference type="Pfam" id="PF04250">
    <property type="entry name" value="DUF429"/>
    <property type="match status" value="1"/>
</dbReference>
<evidence type="ECO:0000313" key="1">
    <source>
        <dbReference type="EMBL" id="RCX12098.1"/>
    </source>
</evidence>
<reference evidence="1 2" key="1">
    <citation type="submission" date="2018-07" db="EMBL/GenBank/DDBJ databases">
        <title>Genomic Encyclopedia of Type Strains, Phase IV (KMG-IV): sequencing the most valuable type-strain genomes for metagenomic binning, comparative biology and taxonomic classification.</title>
        <authorList>
            <person name="Goeker M."/>
        </authorList>
    </citation>
    <scope>NUCLEOTIDE SEQUENCE [LARGE SCALE GENOMIC DNA]</scope>
    <source>
        <strain evidence="1 2">DSM 27016</strain>
    </source>
</reference>
<dbReference type="SUPFAM" id="SSF109604">
    <property type="entry name" value="HD-domain/PDEase-like"/>
    <property type="match status" value="1"/>
</dbReference>
<comment type="caution">
    <text evidence="1">The sequence shown here is derived from an EMBL/GenBank/DDBJ whole genome shotgun (WGS) entry which is preliminary data.</text>
</comment>
<dbReference type="Gene3D" id="1.10.3210.10">
    <property type="entry name" value="Hypothetical protein af1432"/>
    <property type="match status" value="1"/>
</dbReference>
<dbReference type="AlphaFoldDB" id="A0A369AUT7"/>
<keyword evidence="2" id="KW-1185">Reference proteome</keyword>
<protein>
    <submittedName>
        <fullName evidence="1">Putative RNase H-like nuclease</fullName>
    </submittedName>
</protein>
<dbReference type="Proteomes" id="UP000253034">
    <property type="component" value="Unassembled WGS sequence"/>
</dbReference>
<dbReference type="RefSeq" id="WP_114299086.1">
    <property type="nucleotide sequence ID" value="NZ_QPJT01000024.1"/>
</dbReference>
<gene>
    <name evidence="1" type="ORF">DFR58_12448</name>
</gene>
<sequence>MSDYILTYTKTRFYPLRPIVEDIRIEDIAHSLSLMTRANGHFKHFYSVAQHAINCYKEAKSRGCSKRIQLGCLLHDASESYISDLTRPVKGQLSEYFIIEEKLQSLIYEKYGLGDLTEEEKHQIKDVDDALLYFEFIELMGIPVFDIPPEKHMEHNFSQRDFVNVESEFIYIFNRLTQEQRGFSSVGIDGCRAGWVAVNITKEGFEVELYKSIVEICSKYSDSDSILVDMPIGLPESIDEIRPDAEARKIIAGRSSCIFNTPCRQSVYTEDYFEASSINKQVLGKGLSKQSFAICNNIREIDELLEKVPEFKEKIKESHPEICFAMLQSTGPYKEPIYESKHTEEGQYARFTVLEQYYDRAADFVQYIHGHPRLSKISEDCIDALCLAVTGMLGIKNGFRTVPEKPMCDSRGILMQMVCAE</sequence>
<organism evidence="1 2">
    <name type="scientific">Anaerobacterium chartisolvens</name>
    <dbReference type="NCBI Taxonomy" id="1297424"/>
    <lineage>
        <taxon>Bacteria</taxon>
        <taxon>Bacillati</taxon>
        <taxon>Bacillota</taxon>
        <taxon>Clostridia</taxon>
        <taxon>Eubacteriales</taxon>
        <taxon>Oscillospiraceae</taxon>
        <taxon>Anaerobacterium</taxon>
    </lineage>
</organism>
<dbReference type="EMBL" id="QPJT01000024">
    <property type="protein sequence ID" value="RCX12098.1"/>
    <property type="molecule type" value="Genomic_DNA"/>
</dbReference>